<feature type="domain" description="DUF6857" evidence="3">
    <location>
        <begin position="409"/>
        <end position="686"/>
    </location>
</feature>
<dbReference type="PANTHER" id="PTHR31928:SF18">
    <property type="entry name" value="DUF936 FAMILY PROTEIN"/>
    <property type="match status" value="1"/>
</dbReference>
<dbReference type="Proteomes" id="UP001177003">
    <property type="component" value="Chromosome 3"/>
</dbReference>
<proteinExistence type="predicted"/>
<feature type="region of interest" description="Disordered" evidence="1">
    <location>
        <begin position="328"/>
        <end position="357"/>
    </location>
</feature>
<dbReference type="AlphaFoldDB" id="A0AA35YP32"/>
<feature type="compositionally biased region" description="Basic and acidic residues" evidence="1">
    <location>
        <begin position="344"/>
        <end position="357"/>
    </location>
</feature>
<sequence>MATLIPGVLLKLLQHMNTDVKVGGEHRSSLLQVVSIVPCLSGGSLFKNQGFYIKVSDSSHSTYVSLPDHQNHLILNDKIQLGQYIFVERLKSASPVPILQGCRPLPGRHPCIGTPKDIVATHSLGFLNNNQSSSKKTTPILARSISQLSKSVNDGIRAKGSLNLNNNFSSKKTTPILARSISEMSKSVNDGIRAKGSLNLNNNFSSKKTTPLLARSKSHMSKSVNDGISFKGSLRLKAKSINSSQMPLSPTGCYSMPNSFEKFSNGIKKQSSINGVNKTMGKLNLGGKVSQSVKKKFGIQGIDLGHKALRKSWKGSMEARIPKLSITKKTSKPESRITCTSRKSTSERTQSKEEDKKVKLLVKSTKEESKNEKQVKKIAMIKEKSSNGRKSLAKVSCKGLSGNMMKISLSNKRLTNESDSWSSLPLDISKLGKEVLKHRDAAQIAAMEAMQEASAAESILQCIRTYSELCSSAKEDNPQPTIDQFLSMNATLNNIHQITKSLTKIINPNSSSNPEENSSEEIIKLTSDLEKKANLWVHSALITNLSSFTVYTKQPPCSSRQPTVVPDGSTKTPPPKPRRTVVDQNSRAPPPKWEKGSALYETINLAEMLKMESGDWFLGFVERFLDADVDMVSDNGWIAGMLTQLKSVSEWLDKIEMSKDEGERIDRIRKKIYDHLLTHVESAAVALGGASVTS</sequence>
<protein>
    <submittedName>
        <fullName evidence="4">Uncharacterized protein</fullName>
    </submittedName>
</protein>
<dbReference type="InterPro" id="IPR010341">
    <property type="entry name" value="DUF936_pln"/>
</dbReference>
<dbReference type="InterPro" id="IPR049172">
    <property type="entry name" value="DUF6857_pln"/>
</dbReference>
<dbReference type="Pfam" id="PF21647">
    <property type="entry name" value="DUF6857"/>
    <property type="match status" value="1"/>
</dbReference>
<accession>A0AA35YP32</accession>
<feature type="region of interest" description="Disordered" evidence="1">
    <location>
        <begin position="555"/>
        <end position="593"/>
    </location>
</feature>
<dbReference type="Pfam" id="PF06075">
    <property type="entry name" value="DUF936"/>
    <property type="match status" value="1"/>
</dbReference>
<gene>
    <name evidence="4" type="ORF">LSALG_LOCUS17356</name>
</gene>
<name>A0AA35YP32_LACSI</name>
<dbReference type="EMBL" id="OX465079">
    <property type="protein sequence ID" value="CAI9277428.1"/>
    <property type="molecule type" value="Genomic_DNA"/>
</dbReference>
<dbReference type="InterPro" id="IPR048297">
    <property type="entry name" value="DUF936_dom_pln"/>
</dbReference>
<feature type="domain" description="DUF936" evidence="2">
    <location>
        <begin position="4"/>
        <end position="120"/>
    </location>
</feature>
<dbReference type="PANTHER" id="PTHR31928">
    <property type="entry name" value="EXPRESSED PROTEIN"/>
    <property type="match status" value="1"/>
</dbReference>
<evidence type="ECO:0000256" key="1">
    <source>
        <dbReference type="SAM" id="MobiDB-lite"/>
    </source>
</evidence>
<evidence type="ECO:0000259" key="3">
    <source>
        <dbReference type="Pfam" id="PF21647"/>
    </source>
</evidence>
<reference evidence="4" key="1">
    <citation type="submission" date="2023-04" db="EMBL/GenBank/DDBJ databases">
        <authorList>
            <person name="Vijverberg K."/>
            <person name="Xiong W."/>
            <person name="Schranz E."/>
        </authorList>
    </citation>
    <scope>NUCLEOTIDE SEQUENCE</scope>
</reference>
<evidence type="ECO:0000259" key="2">
    <source>
        <dbReference type="Pfam" id="PF06075"/>
    </source>
</evidence>
<evidence type="ECO:0000313" key="5">
    <source>
        <dbReference type="Proteomes" id="UP001177003"/>
    </source>
</evidence>
<keyword evidence="5" id="KW-1185">Reference proteome</keyword>
<evidence type="ECO:0000313" key="4">
    <source>
        <dbReference type="EMBL" id="CAI9277428.1"/>
    </source>
</evidence>
<organism evidence="4 5">
    <name type="scientific">Lactuca saligna</name>
    <name type="common">Willowleaf lettuce</name>
    <dbReference type="NCBI Taxonomy" id="75948"/>
    <lineage>
        <taxon>Eukaryota</taxon>
        <taxon>Viridiplantae</taxon>
        <taxon>Streptophyta</taxon>
        <taxon>Embryophyta</taxon>
        <taxon>Tracheophyta</taxon>
        <taxon>Spermatophyta</taxon>
        <taxon>Magnoliopsida</taxon>
        <taxon>eudicotyledons</taxon>
        <taxon>Gunneridae</taxon>
        <taxon>Pentapetalae</taxon>
        <taxon>asterids</taxon>
        <taxon>campanulids</taxon>
        <taxon>Asterales</taxon>
        <taxon>Asteraceae</taxon>
        <taxon>Cichorioideae</taxon>
        <taxon>Cichorieae</taxon>
        <taxon>Lactucinae</taxon>
        <taxon>Lactuca</taxon>
    </lineage>
</organism>